<proteinExistence type="predicted"/>
<feature type="chain" id="PRO_5045940326" evidence="2">
    <location>
        <begin position="21"/>
        <end position="120"/>
    </location>
</feature>
<feature type="signal peptide" evidence="2">
    <location>
        <begin position="1"/>
        <end position="20"/>
    </location>
</feature>
<name>A0ABN3QIN2_9ACTN</name>
<gene>
    <name evidence="3" type="ORF">GCM10010411_75770</name>
</gene>
<evidence type="ECO:0000313" key="4">
    <source>
        <dbReference type="Proteomes" id="UP001501509"/>
    </source>
</evidence>
<sequence length="120" mass="11858">MRVPNAPAVLIAALAMLVTACGSDDTPTTPRAGGAGSSAPAVITPTATVPGAPSGGLGGTSADQDRSLEKLRKVAQCMRARGYTVEDPKNGGLGVAPKKVTDVDKANKDAAECAKQANGG</sequence>
<accession>A0ABN3QIN2</accession>
<evidence type="ECO:0000256" key="1">
    <source>
        <dbReference type="SAM" id="MobiDB-lite"/>
    </source>
</evidence>
<comment type="caution">
    <text evidence="3">The sequence shown here is derived from an EMBL/GenBank/DDBJ whole genome shotgun (WGS) entry which is preliminary data.</text>
</comment>
<dbReference type="Proteomes" id="UP001501509">
    <property type="component" value="Unassembled WGS sequence"/>
</dbReference>
<dbReference type="EMBL" id="BAAATD010000013">
    <property type="protein sequence ID" value="GAA2627486.1"/>
    <property type="molecule type" value="Genomic_DNA"/>
</dbReference>
<evidence type="ECO:0000256" key="2">
    <source>
        <dbReference type="SAM" id="SignalP"/>
    </source>
</evidence>
<keyword evidence="2" id="KW-0732">Signal</keyword>
<dbReference type="PROSITE" id="PS51257">
    <property type="entry name" value="PROKAR_LIPOPROTEIN"/>
    <property type="match status" value="1"/>
</dbReference>
<evidence type="ECO:0000313" key="3">
    <source>
        <dbReference type="EMBL" id="GAA2627486.1"/>
    </source>
</evidence>
<feature type="region of interest" description="Disordered" evidence="1">
    <location>
        <begin position="22"/>
        <end position="66"/>
    </location>
</feature>
<keyword evidence="4" id="KW-1185">Reference proteome</keyword>
<reference evidence="3 4" key="1">
    <citation type="journal article" date="2019" name="Int. J. Syst. Evol. Microbiol.">
        <title>The Global Catalogue of Microorganisms (GCM) 10K type strain sequencing project: providing services to taxonomists for standard genome sequencing and annotation.</title>
        <authorList>
            <consortium name="The Broad Institute Genomics Platform"/>
            <consortium name="The Broad Institute Genome Sequencing Center for Infectious Disease"/>
            <person name="Wu L."/>
            <person name="Ma J."/>
        </authorList>
    </citation>
    <scope>NUCLEOTIDE SEQUENCE [LARGE SCALE GENOMIC DNA]</scope>
    <source>
        <strain evidence="3 4">JCM 6833</strain>
    </source>
</reference>
<protein>
    <submittedName>
        <fullName evidence="3">Uncharacterized protein</fullName>
    </submittedName>
</protein>
<organism evidence="3 4">
    <name type="scientific">Actinomadura fulvescens</name>
    <dbReference type="NCBI Taxonomy" id="46160"/>
    <lineage>
        <taxon>Bacteria</taxon>
        <taxon>Bacillati</taxon>
        <taxon>Actinomycetota</taxon>
        <taxon>Actinomycetes</taxon>
        <taxon>Streptosporangiales</taxon>
        <taxon>Thermomonosporaceae</taxon>
        <taxon>Actinomadura</taxon>
    </lineage>
</organism>
<dbReference type="RefSeq" id="WP_344547317.1">
    <property type="nucleotide sequence ID" value="NZ_BAAATD010000013.1"/>
</dbReference>